<keyword evidence="1" id="KW-0723">Serine/threonine-protein kinase</keyword>
<dbReference type="GO" id="GO:0005524">
    <property type="term" value="F:ATP binding"/>
    <property type="evidence" value="ECO:0007669"/>
    <property type="project" value="UniProtKB-KW"/>
</dbReference>
<feature type="domain" description="Histidine kinase/HSP90-like ATPase" evidence="2">
    <location>
        <begin position="20"/>
        <end position="135"/>
    </location>
</feature>
<proteinExistence type="predicted"/>
<dbReference type="PANTHER" id="PTHR35526:SF3">
    <property type="entry name" value="ANTI-SIGMA-F FACTOR RSBW"/>
    <property type="match status" value="1"/>
</dbReference>
<keyword evidence="1" id="KW-0418">Kinase</keyword>
<sequence>MKVPAEQGTPAVTRLVTATFPGTHDQAAQARAFVREVLGHARYHRIAGDAELLASELFTNAARHSRSRDTGKVTIMVQAGDVVRVEVVDDGSADRLPRVMTPDPSSLGGRGLFLVRALSARFGVRKHEAGTTTWFELIP</sequence>
<dbReference type="RefSeq" id="WP_344935476.1">
    <property type="nucleotide sequence ID" value="NZ_BAAAZR010000002.1"/>
</dbReference>
<organism evidence="3 4">
    <name type="scientific">Sphaerisporangium flaviroseum</name>
    <dbReference type="NCBI Taxonomy" id="509199"/>
    <lineage>
        <taxon>Bacteria</taxon>
        <taxon>Bacillati</taxon>
        <taxon>Actinomycetota</taxon>
        <taxon>Actinomycetes</taxon>
        <taxon>Streptosporangiales</taxon>
        <taxon>Streptosporangiaceae</taxon>
        <taxon>Sphaerisporangium</taxon>
    </lineage>
</organism>
<comment type="caution">
    <text evidence="3">The sequence shown here is derived from an EMBL/GenBank/DDBJ whole genome shotgun (WGS) entry which is preliminary data.</text>
</comment>
<accession>A0ABP7HQH2</accession>
<dbReference type="Pfam" id="PF13581">
    <property type="entry name" value="HATPase_c_2"/>
    <property type="match status" value="1"/>
</dbReference>
<dbReference type="Proteomes" id="UP001500888">
    <property type="component" value="Unassembled WGS sequence"/>
</dbReference>
<protein>
    <submittedName>
        <fullName evidence="3">ATP-binding protein</fullName>
    </submittedName>
</protein>
<dbReference type="SUPFAM" id="SSF55874">
    <property type="entry name" value="ATPase domain of HSP90 chaperone/DNA topoisomerase II/histidine kinase"/>
    <property type="match status" value="1"/>
</dbReference>
<evidence type="ECO:0000313" key="3">
    <source>
        <dbReference type="EMBL" id="GAA3795021.1"/>
    </source>
</evidence>
<dbReference type="PANTHER" id="PTHR35526">
    <property type="entry name" value="ANTI-SIGMA-F FACTOR RSBW-RELATED"/>
    <property type="match status" value="1"/>
</dbReference>
<evidence type="ECO:0000259" key="2">
    <source>
        <dbReference type="Pfam" id="PF13581"/>
    </source>
</evidence>
<dbReference type="InterPro" id="IPR050267">
    <property type="entry name" value="Anti-sigma-factor_SerPK"/>
</dbReference>
<dbReference type="InterPro" id="IPR003594">
    <property type="entry name" value="HATPase_dom"/>
</dbReference>
<dbReference type="InterPro" id="IPR036890">
    <property type="entry name" value="HATPase_C_sf"/>
</dbReference>
<evidence type="ECO:0000313" key="4">
    <source>
        <dbReference type="Proteomes" id="UP001500888"/>
    </source>
</evidence>
<name>A0ABP7HQH2_9ACTN</name>
<keyword evidence="3" id="KW-0547">Nucleotide-binding</keyword>
<keyword evidence="3" id="KW-0067">ATP-binding</keyword>
<dbReference type="Gene3D" id="3.30.565.10">
    <property type="entry name" value="Histidine kinase-like ATPase, C-terminal domain"/>
    <property type="match status" value="1"/>
</dbReference>
<keyword evidence="4" id="KW-1185">Reference proteome</keyword>
<dbReference type="EMBL" id="BAAAZR010000002">
    <property type="protein sequence ID" value="GAA3795021.1"/>
    <property type="molecule type" value="Genomic_DNA"/>
</dbReference>
<evidence type="ECO:0000256" key="1">
    <source>
        <dbReference type="ARBA" id="ARBA00022527"/>
    </source>
</evidence>
<dbReference type="CDD" id="cd16936">
    <property type="entry name" value="HATPase_RsbW-like"/>
    <property type="match status" value="1"/>
</dbReference>
<gene>
    <name evidence="3" type="ORF">GCM10022226_12910</name>
</gene>
<keyword evidence="1" id="KW-0808">Transferase</keyword>
<reference evidence="4" key="1">
    <citation type="journal article" date="2019" name="Int. J. Syst. Evol. Microbiol.">
        <title>The Global Catalogue of Microorganisms (GCM) 10K type strain sequencing project: providing services to taxonomists for standard genome sequencing and annotation.</title>
        <authorList>
            <consortium name="The Broad Institute Genomics Platform"/>
            <consortium name="The Broad Institute Genome Sequencing Center for Infectious Disease"/>
            <person name="Wu L."/>
            <person name="Ma J."/>
        </authorList>
    </citation>
    <scope>NUCLEOTIDE SEQUENCE [LARGE SCALE GENOMIC DNA]</scope>
    <source>
        <strain evidence="4">JCM 16908</strain>
    </source>
</reference>